<name>A0A1Y6EQ99_9SPHN</name>
<feature type="transmembrane region" description="Helical" evidence="5">
    <location>
        <begin position="60"/>
        <end position="82"/>
    </location>
</feature>
<evidence type="ECO:0000256" key="5">
    <source>
        <dbReference type="SAM" id="Phobius"/>
    </source>
</evidence>
<dbReference type="PANTHER" id="PTHR35529:SF2">
    <property type="entry name" value="SPORULATION PROTEIN YTAF-RELATED"/>
    <property type="match status" value="1"/>
</dbReference>
<reference evidence="7" key="1">
    <citation type="submission" date="2017-04" db="EMBL/GenBank/DDBJ databases">
        <authorList>
            <person name="Varghese N."/>
            <person name="Submissions S."/>
        </authorList>
    </citation>
    <scope>NUCLEOTIDE SEQUENCE [LARGE SCALE GENOMIC DNA]</scope>
</reference>
<dbReference type="Proteomes" id="UP000194420">
    <property type="component" value="Unassembled WGS sequence"/>
</dbReference>
<evidence type="ECO:0000256" key="4">
    <source>
        <dbReference type="ARBA" id="ARBA00023136"/>
    </source>
</evidence>
<dbReference type="InterPro" id="IPR003810">
    <property type="entry name" value="Mntp/YtaF"/>
</dbReference>
<proteinExistence type="predicted"/>
<dbReference type="Pfam" id="PF02659">
    <property type="entry name" value="Mntp"/>
    <property type="match status" value="1"/>
</dbReference>
<keyword evidence="3 5" id="KW-1133">Transmembrane helix</keyword>
<dbReference type="OrthoDB" id="7433092at2"/>
<evidence type="ECO:0000256" key="1">
    <source>
        <dbReference type="ARBA" id="ARBA00022475"/>
    </source>
</evidence>
<dbReference type="RefSeq" id="WP_086436691.1">
    <property type="nucleotide sequence ID" value="NZ_FXWG01000001.1"/>
</dbReference>
<accession>A0A1Y6EQ99</accession>
<sequence length="182" mass="18907">MAVDLVILGVVIASNNFAAALALGAVGARSRRWRILVAFGVFEFLVPLTGLWLGREASNLIADAAEWIGPILLASLGCWALYKANERSLGDNSGVEAITSWKGLIALAGGLSIDNLFVGFSIGLGRLDPLTLATTIAVFSILFTQIGLEIGARASGNHEGSARKAAGLLLLALAVADFLGFV</sequence>
<feature type="transmembrane region" description="Helical" evidence="5">
    <location>
        <begin position="35"/>
        <end position="54"/>
    </location>
</feature>
<keyword evidence="7" id="KW-1185">Reference proteome</keyword>
<feature type="transmembrane region" description="Helical" evidence="5">
    <location>
        <begin position="130"/>
        <end position="152"/>
    </location>
</feature>
<dbReference type="AlphaFoldDB" id="A0A1Y6EQ99"/>
<organism evidence="6 7">
    <name type="scientific">Altererythrobacter xiamenensis</name>
    <dbReference type="NCBI Taxonomy" id="1316679"/>
    <lineage>
        <taxon>Bacteria</taxon>
        <taxon>Pseudomonadati</taxon>
        <taxon>Pseudomonadota</taxon>
        <taxon>Alphaproteobacteria</taxon>
        <taxon>Sphingomonadales</taxon>
        <taxon>Erythrobacteraceae</taxon>
        <taxon>Altererythrobacter</taxon>
    </lineage>
</organism>
<evidence type="ECO:0000313" key="7">
    <source>
        <dbReference type="Proteomes" id="UP000194420"/>
    </source>
</evidence>
<keyword evidence="2 5" id="KW-0812">Transmembrane</keyword>
<feature type="transmembrane region" description="Helical" evidence="5">
    <location>
        <begin position="6"/>
        <end position="28"/>
    </location>
</feature>
<keyword evidence="4 5" id="KW-0472">Membrane</keyword>
<dbReference type="PANTHER" id="PTHR35529">
    <property type="entry name" value="MANGANESE EFFLUX PUMP MNTP-RELATED"/>
    <property type="match status" value="1"/>
</dbReference>
<evidence type="ECO:0000256" key="2">
    <source>
        <dbReference type="ARBA" id="ARBA00022692"/>
    </source>
</evidence>
<keyword evidence="1" id="KW-1003">Cell membrane</keyword>
<dbReference type="EMBL" id="FXWG01000001">
    <property type="protein sequence ID" value="SMQ63150.1"/>
    <property type="molecule type" value="Genomic_DNA"/>
</dbReference>
<gene>
    <name evidence="6" type="ORF">SAMN06297468_0805</name>
</gene>
<feature type="transmembrane region" description="Helical" evidence="5">
    <location>
        <begin position="103"/>
        <end position="124"/>
    </location>
</feature>
<evidence type="ECO:0000313" key="6">
    <source>
        <dbReference type="EMBL" id="SMQ63150.1"/>
    </source>
</evidence>
<protein>
    <submittedName>
        <fullName evidence="6">Putative Mn2+ efflux pump MntP</fullName>
    </submittedName>
</protein>
<evidence type="ECO:0000256" key="3">
    <source>
        <dbReference type="ARBA" id="ARBA00022989"/>
    </source>
</evidence>
<feature type="transmembrane region" description="Helical" evidence="5">
    <location>
        <begin position="164"/>
        <end position="181"/>
    </location>
</feature>